<dbReference type="RefSeq" id="WP_136369623.1">
    <property type="nucleotide sequence ID" value="NZ_SSOB01000010.1"/>
</dbReference>
<comment type="caution">
    <text evidence="3">The sequence shown here is derived from an EMBL/GenBank/DDBJ whole genome shotgun (WGS) entry which is preliminary data.</text>
</comment>
<dbReference type="PROSITE" id="PS50975">
    <property type="entry name" value="ATP_GRASP"/>
    <property type="match status" value="1"/>
</dbReference>
<accession>A0A4S4C1E5</accession>
<dbReference type="SUPFAM" id="SSF56059">
    <property type="entry name" value="Glutathione synthetase ATP-binding domain-like"/>
    <property type="match status" value="1"/>
</dbReference>
<keyword evidence="1" id="KW-0547">Nucleotide-binding</keyword>
<feature type="domain" description="ATP-grasp" evidence="2">
    <location>
        <begin position="116"/>
        <end position="285"/>
    </location>
</feature>
<gene>
    <name evidence="3" type="ORF">E6C55_09880</name>
</gene>
<evidence type="ECO:0000313" key="4">
    <source>
        <dbReference type="Proteomes" id="UP000310636"/>
    </source>
</evidence>
<dbReference type="AlphaFoldDB" id="A0A4S4C1E5"/>
<dbReference type="InterPro" id="IPR003806">
    <property type="entry name" value="ATP-grasp_PylC-type"/>
</dbReference>
<dbReference type="InterPro" id="IPR048764">
    <property type="entry name" value="PylC_N"/>
</dbReference>
<dbReference type="OrthoDB" id="9803907at2"/>
<evidence type="ECO:0000313" key="3">
    <source>
        <dbReference type="EMBL" id="THF80784.1"/>
    </source>
</evidence>
<evidence type="ECO:0000259" key="2">
    <source>
        <dbReference type="PROSITE" id="PS50975"/>
    </source>
</evidence>
<reference evidence="3 4" key="1">
    <citation type="submission" date="2019-04" db="EMBL/GenBank/DDBJ databases">
        <title>Cohnella sp. nov. isolated from preserved vegetables.</title>
        <authorList>
            <person name="Lin S.-Y."/>
            <person name="Hung M.-H."/>
            <person name="Young C.-C."/>
        </authorList>
    </citation>
    <scope>NUCLEOTIDE SEQUENCE [LARGE SCALE GENOMIC DNA]</scope>
    <source>
        <strain evidence="3 4">CC-MHH1044</strain>
    </source>
</reference>
<dbReference type="EMBL" id="SSOB01000010">
    <property type="protein sequence ID" value="THF80784.1"/>
    <property type="molecule type" value="Genomic_DNA"/>
</dbReference>
<organism evidence="3 4">
    <name type="scientific">Cohnella fermenti</name>
    <dbReference type="NCBI Taxonomy" id="2565925"/>
    <lineage>
        <taxon>Bacteria</taxon>
        <taxon>Bacillati</taxon>
        <taxon>Bacillota</taxon>
        <taxon>Bacilli</taxon>
        <taxon>Bacillales</taxon>
        <taxon>Paenibacillaceae</taxon>
        <taxon>Cohnella</taxon>
    </lineage>
</organism>
<name>A0A4S4C1E5_9BACL</name>
<keyword evidence="1" id="KW-0067">ATP-binding</keyword>
<sequence length="317" mass="35801">MAPSVLFTTIGRRVQLARHFIDNGWIVYGTDSNPEDCAGQGVINSLFKVPRCDEPNYYDSLITICRTNVVNYVIPLFEPEMLELAKRKEEFAQYGANLVLSDEESLNICLDKYKLAQFFIKAGIPTPETFKKLEQIDAKTKWVIKPRTGMGGKDVHIVDSNEVHYFSNKVSNPIYQRYIPGQEYSIDVFITKEGRVLSVVPRLRLEVRSGEVSKSVTVKDEAITRLTIKLLNKLRINGPATIQGIKDNVTGQFYFIEINPRFGGGVPLTMEAGIPYADFLGGDYEQQLEVLHPYQVGLKMLRYDDAIFVSDKGMGNI</sequence>
<dbReference type="Gene3D" id="3.40.50.20">
    <property type="match status" value="1"/>
</dbReference>
<dbReference type="Gene3D" id="3.30.1490.20">
    <property type="entry name" value="ATP-grasp fold, A domain"/>
    <property type="match status" value="1"/>
</dbReference>
<proteinExistence type="predicted"/>
<dbReference type="Pfam" id="PF02655">
    <property type="entry name" value="ATP-grasp_3"/>
    <property type="match status" value="1"/>
</dbReference>
<protein>
    <submittedName>
        <fullName evidence="3">ATP-grasp domain-containing protein</fullName>
    </submittedName>
</protein>
<dbReference type="GO" id="GO:0005524">
    <property type="term" value="F:ATP binding"/>
    <property type="evidence" value="ECO:0007669"/>
    <property type="project" value="UniProtKB-UniRule"/>
</dbReference>
<dbReference type="InterPro" id="IPR013815">
    <property type="entry name" value="ATP_grasp_subdomain_1"/>
</dbReference>
<evidence type="ECO:0000256" key="1">
    <source>
        <dbReference type="PROSITE-ProRule" id="PRU00409"/>
    </source>
</evidence>
<dbReference type="InterPro" id="IPR011761">
    <property type="entry name" value="ATP-grasp"/>
</dbReference>
<dbReference type="Proteomes" id="UP000310636">
    <property type="component" value="Unassembled WGS sequence"/>
</dbReference>
<dbReference type="Gene3D" id="3.30.470.20">
    <property type="entry name" value="ATP-grasp fold, B domain"/>
    <property type="match status" value="1"/>
</dbReference>
<dbReference type="GO" id="GO:0046872">
    <property type="term" value="F:metal ion binding"/>
    <property type="evidence" value="ECO:0007669"/>
    <property type="project" value="InterPro"/>
</dbReference>
<keyword evidence="4" id="KW-1185">Reference proteome</keyword>
<dbReference type="Pfam" id="PF21360">
    <property type="entry name" value="PylC-like_N"/>
    <property type="match status" value="1"/>
</dbReference>